<evidence type="ECO:0000313" key="5">
    <source>
        <dbReference type="EMBL" id="MEP0949601.1"/>
    </source>
</evidence>
<keyword evidence="3" id="KW-0804">Transcription</keyword>
<evidence type="ECO:0000256" key="3">
    <source>
        <dbReference type="ARBA" id="ARBA00023163"/>
    </source>
</evidence>
<dbReference type="InterPro" id="IPR016032">
    <property type="entry name" value="Sig_transdc_resp-reg_C-effctor"/>
</dbReference>
<organism evidence="5 6">
    <name type="scientific">Leptolyngbya subtilissima DQ-A4</name>
    <dbReference type="NCBI Taxonomy" id="2933933"/>
    <lineage>
        <taxon>Bacteria</taxon>
        <taxon>Bacillati</taxon>
        <taxon>Cyanobacteriota</taxon>
        <taxon>Cyanophyceae</taxon>
        <taxon>Leptolyngbyales</taxon>
        <taxon>Leptolyngbyaceae</taxon>
        <taxon>Leptolyngbya group</taxon>
        <taxon>Leptolyngbya</taxon>
    </lineage>
</organism>
<dbReference type="PANTHER" id="PTHR44688:SF16">
    <property type="entry name" value="DNA-BINDING TRANSCRIPTIONAL ACTIVATOR DEVR_DOSR"/>
    <property type="match status" value="1"/>
</dbReference>
<dbReference type="PRINTS" id="PR00038">
    <property type="entry name" value="HTHLUXR"/>
</dbReference>
<dbReference type="PROSITE" id="PS50043">
    <property type="entry name" value="HTH_LUXR_2"/>
    <property type="match status" value="1"/>
</dbReference>
<sequence length="374" mass="42325">MALLSNEDVRSILQFLQEILIPCTAETLPEQIFSALPKVVASELTGLSLTDFQTGTLVKSWNSHPGTLDKQIGVANQHFIEHPFAQYYFQTRDSKTHTISDFMTQDELHRLEGLYHQYLQPVGAEDQMVTILPTAPPDSGNSRVKNQGEAIVLALHRPQRNFTERDRTVLNLLRPHIAQAFQNAQILTQSQQSLAQLNHVIDQLGTISVAANGQVRHMSQRAWKLLVQYFQSISLQSQSLPDNLQRWFNHQITLITEGRNLSTSCRPLIVEREGWQLVVRLIVNEPEEQYLLLLEEEALVPLSAASLELVGLTKREAEVLFWVTQDKSDAEIAKTLGLSIGTVKKHLEHVYQKFDVHTRTAAVMYALKSLGLLR</sequence>
<keyword evidence="1" id="KW-0805">Transcription regulation</keyword>
<gene>
    <name evidence="5" type="ORF">NC992_22170</name>
</gene>
<dbReference type="Gene3D" id="1.10.10.10">
    <property type="entry name" value="Winged helix-like DNA-binding domain superfamily/Winged helix DNA-binding domain"/>
    <property type="match status" value="1"/>
</dbReference>
<dbReference type="RefSeq" id="WP_199325957.1">
    <property type="nucleotide sequence ID" value="NZ_JAMPKX010000013.1"/>
</dbReference>
<protein>
    <submittedName>
        <fullName evidence="5">Helix-turn-helix transcriptional regulator</fullName>
    </submittedName>
</protein>
<accession>A0ABV0K9Z4</accession>
<dbReference type="InterPro" id="IPR000792">
    <property type="entry name" value="Tscrpt_reg_LuxR_C"/>
</dbReference>
<dbReference type="SMART" id="SM00421">
    <property type="entry name" value="HTH_LUXR"/>
    <property type="match status" value="1"/>
</dbReference>
<reference evidence="5 6" key="1">
    <citation type="submission" date="2022-04" db="EMBL/GenBank/DDBJ databases">
        <title>Positive selection, recombination, and allopatry shape intraspecific diversity of widespread and dominant cyanobacteria.</title>
        <authorList>
            <person name="Wei J."/>
            <person name="Shu W."/>
            <person name="Hu C."/>
        </authorList>
    </citation>
    <scope>NUCLEOTIDE SEQUENCE [LARGE SCALE GENOMIC DNA]</scope>
    <source>
        <strain evidence="5 6">DQ-A4</strain>
    </source>
</reference>
<name>A0ABV0K9Z4_9CYAN</name>
<dbReference type="InterPro" id="IPR036388">
    <property type="entry name" value="WH-like_DNA-bd_sf"/>
</dbReference>
<dbReference type="SUPFAM" id="SSF46894">
    <property type="entry name" value="C-terminal effector domain of the bipartite response regulators"/>
    <property type="match status" value="1"/>
</dbReference>
<proteinExistence type="predicted"/>
<dbReference type="Proteomes" id="UP001482513">
    <property type="component" value="Unassembled WGS sequence"/>
</dbReference>
<dbReference type="CDD" id="cd06170">
    <property type="entry name" value="LuxR_C_like"/>
    <property type="match status" value="1"/>
</dbReference>
<dbReference type="PANTHER" id="PTHR44688">
    <property type="entry name" value="DNA-BINDING TRANSCRIPTIONAL ACTIVATOR DEVR_DOSR"/>
    <property type="match status" value="1"/>
</dbReference>
<evidence type="ECO:0000259" key="4">
    <source>
        <dbReference type="PROSITE" id="PS50043"/>
    </source>
</evidence>
<keyword evidence="2" id="KW-0238">DNA-binding</keyword>
<evidence type="ECO:0000256" key="1">
    <source>
        <dbReference type="ARBA" id="ARBA00023015"/>
    </source>
</evidence>
<evidence type="ECO:0000256" key="2">
    <source>
        <dbReference type="ARBA" id="ARBA00023125"/>
    </source>
</evidence>
<feature type="domain" description="HTH luxR-type" evidence="4">
    <location>
        <begin position="305"/>
        <end position="370"/>
    </location>
</feature>
<comment type="caution">
    <text evidence="5">The sequence shown here is derived from an EMBL/GenBank/DDBJ whole genome shotgun (WGS) entry which is preliminary data.</text>
</comment>
<keyword evidence="6" id="KW-1185">Reference proteome</keyword>
<evidence type="ECO:0000313" key="6">
    <source>
        <dbReference type="Proteomes" id="UP001482513"/>
    </source>
</evidence>
<dbReference type="EMBL" id="JAMPKX010000013">
    <property type="protein sequence ID" value="MEP0949601.1"/>
    <property type="molecule type" value="Genomic_DNA"/>
</dbReference>
<dbReference type="Pfam" id="PF00196">
    <property type="entry name" value="GerE"/>
    <property type="match status" value="1"/>
</dbReference>